<dbReference type="SUPFAM" id="SSF143422">
    <property type="entry name" value="Transposase IS200-like"/>
    <property type="match status" value="1"/>
</dbReference>
<dbReference type="EMBL" id="SJPL01000001">
    <property type="protein sequence ID" value="TWT71745.1"/>
    <property type="molecule type" value="Genomic_DNA"/>
</dbReference>
<feature type="domain" description="Transposase IS200-like" evidence="1">
    <location>
        <begin position="58"/>
        <end position="147"/>
    </location>
</feature>
<evidence type="ECO:0000313" key="3">
    <source>
        <dbReference type="Proteomes" id="UP000317238"/>
    </source>
</evidence>
<comment type="caution">
    <text evidence="2">The sequence shown here is derived from an EMBL/GenBank/DDBJ whole genome shotgun (WGS) entry which is preliminary data.</text>
</comment>
<dbReference type="Proteomes" id="UP000317238">
    <property type="component" value="Unassembled WGS sequence"/>
</dbReference>
<dbReference type="Pfam" id="PF01797">
    <property type="entry name" value="Y1_Tnp"/>
    <property type="match status" value="1"/>
</dbReference>
<evidence type="ECO:0000313" key="2">
    <source>
        <dbReference type="EMBL" id="TWT71745.1"/>
    </source>
</evidence>
<dbReference type="GO" id="GO:0004803">
    <property type="term" value="F:transposase activity"/>
    <property type="evidence" value="ECO:0007669"/>
    <property type="project" value="InterPro"/>
</dbReference>
<protein>
    <submittedName>
        <fullName evidence="2">Transposase IS200 like protein</fullName>
    </submittedName>
</protein>
<gene>
    <name evidence="2" type="ORF">Pan14r_40610</name>
</gene>
<name>A0A5C5YBN8_9PLAN</name>
<accession>A0A5C5YBN8</accession>
<sequence>MHDPIAFFLTIATYGTWLPGDKRGWVEYQLGWKLPCRPLELEARARMTEQACILSLTQRKSVESQIAETCEYRKWTLHAKNCRSNHLHVVVGAFKTAPKKVRQDLKAWCTRRLSQGTDDRRENWWAERGSIRWVFTEEELERVIEYVNDAQDSKHLEK</sequence>
<dbReference type="InterPro" id="IPR002686">
    <property type="entry name" value="Transposase_17"/>
</dbReference>
<dbReference type="GO" id="GO:0006313">
    <property type="term" value="P:DNA transposition"/>
    <property type="evidence" value="ECO:0007669"/>
    <property type="project" value="InterPro"/>
</dbReference>
<organism evidence="2 3">
    <name type="scientific">Crateriforma conspicua</name>
    <dbReference type="NCBI Taxonomy" id="2527996"/>
    <lineage>
        <taxon>Bacteria</taxon>
        <taxon>Pseudomonadati</taxon>
        <taxon>Planctomycetota</taxon>
        <taxon>Planctomycetia</taxon>
        <taxon>Planctomycetales</taxon>
        <taxon>Planctomycetaceae</taxon>
        <taxon>Crateriforma</taxon>
    </lineage>
</organism>
<evidence type="ECO:0000259" key="1">
    <source>
        <dbReference type="Pfam" id="PF01797"/>
    </source>
</evidence>
<dbReference type="AlphaFoldDB" id="A0A5C5YBN8"/>
<proteinExistence type="predicted"/>
<dbReference type="InterPro" id="IPR036515">
    <property type="entry name" value="Transposase_17_sf"/>
</dbReference>
<dbReference type="GO" id="GO:0003677">
    <property type="term" value="F:DNA binding"/>
    <property type="evidence" value="ECO:0007669"/>
    <property type="project" value="InterPro"/>
</dbReference>
<keyword evidence="3" id="KW-1185">Reference proteome</keyword>
<dbReference type="RefSeq" id="WP_196784602.1">
    <property type="nucleotide sequence ID" value="NZ_CP036319.1"/>
</dbReference>
<reference evidence="2 3" key="1">
    <citation type="submission" date="2019-02" db="EMBL/GenBank/DDBJ databases">
        <title>Deep-cultivation of Planctomycetes and their phenomic and genomic characterization uncovers novel biology.</title>
        <authorList>
            <person name="Wiegand S."/>
            <person name="Jogler M."/>
            <person name="Boedeker C."/>
            <person name="Pinto D."/>
            <person name="Vollmers J."/>
            <person name="Rivas-Marin E."/>
            <person name="Kohn T."/>
            <person name="Peeters S.H."/>
            <person name="Heuer A."/>
            <person name="Rast P."/>
            <person name="Oberbeckmann S."/>
            <person name="Bunk B."/>
            <person name="Jeske O."/>
            <person name="Meyerdierks A."/>
            <person name="Storesund J.E."/>
            <person name="Kallscheuer N."/>
            <person name="Luecker S."/>
            <person name="Lage O.M."/>
            <person name="Pohl T."/>
            <person name="Merkel B.J."/>
            <person name="Hornburger P."/>
            <person name="Mueller R.-W."/>
            <person name="Bruemmer F."/>
            <person name="Labrenz M."/>
            <person name="Spormann A.M."/>
            <person name="Op Den Camp H."/>
            <person name="Overmann J."/>
            <person name="Amann R."/>
            <person name="Jetten M.S.M."/>
            <person name="Mascher T."/>
            <person name="Medema M.H."/>
            <person name="Devos D.P."/>
            <person name="Kaster A.-K."/>
            <person name="Ovreas L."/>
            <person name="Rohde M."/>
            <person name="Galperin M.Y."/>
            <person name="Jogler C."/>
        </authorList>
    </citation>
    <scope>NUCLEOTIDE SEQUENCE [LARGE SCALE GENOMIC DNA]</scope>
    <source>
        <strain evidence="2 3">Pan14r</strain>
    </source>
</reference>
<dbReference type="Gene3D" id="3.30.70.1290">
    <property type="entry name" value="Transposase IS200-like"/>
    <property type="match status" value="1"/>
</dbReference>